<comment type="caution">
    <text evidence="1">The sequence shown here is derived from an EMBL/GenBank/DDBJ whole genome shotgun (WGS) entry which is preliminary data.</text>
</comment>
<sequence>MKETDQHGVNKLLDYALTKQMVHDLDMMSSGEAKALINKFFNLFGAANKRLFTNAKYDNGLSWSSIMKETPGVIYFDTGVVVVTRNLIGILWIADKG</sequence>
<evidence type="ECO:0000313" key="2">
    <source>
        <dbReference type="Proteomes" id="UP000490800"/>
    </source>
</evidence>
<evidence type="ECO:0000313" key="1">
    <source>
        <dbReference type="EMBL" id="MVO99852.1"/>
    </source>
</evidence>
<gene>
    <name evidence="1" type="ORF">EDM21_09955</name>
</gene>
<reference evidence="1 2" key="1">
    <citation type="journal article" date="2019" name="Microorganisms">
        <title>Paenibacillus lutrae sp. nov., A Chitinolytic Species Isolated from A River Otter in Castril Natural Park, Granada, Spain.</title>
        <authorList>
            <person name="Rodriguez M."/>
            <person name="Reina J.C."/>
            <person name="Bejar V."/>
            <person name="Llamas I."/>
        </authorList>
    </citation>
    <scope>NUCLEOTIDE SEQUENCE [LARGE SCALE GENOMIC DNA]</scope>
    <source>
        <strain evidence="1 2">N10</strain>
    </source>
</reference>
<dbReference type="AlphaFoldDB" id="A0A7X3FHS9"/>
<protein>
    <submittedName>
        <fullName evidence="1">Uncharacterized protein</fullName>
    </submittedName>
</protein>
<keyword evidence="2" id="KW-1185">Reference proteome</keyword>
<proteinExistence type="predicted"/>
<dbReference type="RefSeq" id="WP_157335165.1">
    <property type="nucleotide sequence ID" value="NZ_RHLK01000004.1"/>
</dbReference>
<dbReference type="Proteomes" id="UP000490800">
    <property type="component" value="Unassembled WGS sequence"/>
</dbReference>
<accession>A0A7X3FHS9</accession>
<name>A0A7X3FHS9_9BACL</name>
<organism evidence="1 2">
    <name type="scientific">Paenibacillus lutrae</name>
    <dbReference type="NCBI Taxonomy" id="2078573"/>
    <lineage>
        <taxon>Bacteria</taxon>
        <taxon>Bacillati</taxon>
        <taxon>Bacillota</taxon>
        <taxon>Bacilli</taxon>
        <taxon>Bacillales</taxon>
        <taxon>Paenibacillaceae</taxon>
        <taxon>Paenibacillus</taxon>
    </lineage>
</organism>
<dbReference type="EMBL" id="RHLK01000004">
    <property type="protein sequence ID" value="MVO99852.1"/>
    <property type="molecule type" value="Genomic_DNA"/>
</dbReference>